<dbReference type="EMBL" id="CP111015">
    <property type="protein sequence ID" value="WAR03887.1"/>
    <property type="molecule type" value="Genomic_DNA"/>
</dbReference>
<keyword evidence="4" id="KW-0863">Zinc-finger</keyword>
<evidence type="ECO:0000256" key="5">
    <source>
        <dbReference type="SAM" id="MobiDB-lite"/>
    </source>
</evidence>
<evidence type="ECO:0000256" key="1">
    <source>
        <dbReference type="ARBA" id="ARBA00010835"/>
    </source>
</evidence>
<comment type="similarity">
    <text evidence="1">Belongs to the prokaryotic/mitochondrial release factor family.</text>
</comment>
<evidence type="ECO:0000313" key="7">
    <source>
        <dbReference type="EMBL" id="WAR03887.1"/>
    </source>
</evidence>
<evidence type="ECO:0000256" key="2">
    <source>
        <dbReference type="ARBA" id="ARBA00022481"/>
    </source>
</evidence>
<protein>
    <submittedName>
        <fullName evidence="7">RF1ML-like protein</fullName>
    </submittedName>
</protein>
<dbReference type="Gene3D" id="6.10.140.1950">
    <property type="match status" value="1"/>
</dbReference>
<organism evidence="7 8">
    <name type="scientific">Mya arenaria</name>
    <name type="common">Soft-shell clam</name>
    <dbReference type="NCBI Taxonomy" id="6604"/>
    <lineage>
        <taxon>Eukaryota</taxon>
        <taxon>Metazoa</taxon>
        <taxon>Spiralia</taxon>
        <taxon>Lophotrochozoa</taxon>
        <taxon>Mollusca</taxon>
        <taxon>Bivalvia</taxon>
        <taxon>Autobranchia</taxon>
        <taxon>Heteroconchia</taxon>
        <taxon>Euheterodonta</taxon>
        <taxon>Imparidentia</taxon>
        <taxon>Neoheterodontei</taxon>
        <taxon>Myida</taxon>
        <taxon>Myoidea</taxon>
        <taxon>Myidae</taxon>
        <taxon>Mya</taxon>
    </lineage>
</organism>
<evidence type="ECO:0000313" key="8">
    <source>
        <dbReference type="Proteomes" id="UP001164746"/>
    </source>
</evidence>
<dbReference type="Gene3D" id="3.30.70.1660">
    <property type="match status" value="1"/>
</dbReference>
<dbReference type="SMART" id="SM00937">
    <property type="entry name" value="PCRF"/>
    <property type="match status" value="1"/>
</dbReference>
<accession>A0ABY7E4I6</accession>
<keyword evidence="2" id="KW-0488">Methylation</keyword>
<dbReference type="PROSITE" id="PS50157">
    <property type="entry name" value="ZINC_FINGER_C2H2_2"/>
    <property type="match status" value="1"/>
</dbReference>
<dbReference type="Gene3D" id="3.30.160.20">
    <property type="match status" value="1"/>
</dbReference>
<evidence type="ECO:0000259" key="6">
    <source>
        <dbReference type="PROSITE" id="PS50157"/>
    </source>
</evidence>
<reference evidence="7" key="1">
    <citation type="submission" date="2022-11" db="EMBL/GenBank/DDBJ databases">
        <title>Centuries of genome instability and evolution in soft-shell clam transmissible cancer (bioRxiv).</title>
        <authorList>
            <person name="Hart S.F.M."/>
            <person name="Yonemitsu M.A."/>
            <person name="Giersch R.M."/>
            <person name="Beal B.F."/>
            <person name="Arriagada G."/>
            <person name="Davis B.W."/>
            <person name="Ostrander E.A."/>
            <person name="Goff S.P."/>
            <person name="Metzger M.J."/>
        </authorList>
    </citation>
    <scope>NUCLEOTIDE SEQUENCE</scope>
    <source>
        <strain evidence="7">MELC-2E11</strain>
        <tissue evidence="7">Siphon/mantle</tissue>
    </source>
</reference>
<feature type="domain" description="C2H2-type" evidence="6">
    <location>
        <begin position="103"/>
        <end position="135"/>
    </location>
</feature>
<keyword evidence="4" id="KW-0479">Metal-binding</keyword>
<evidence type="ECO:0000256" key="4">
    <source>
        <dbReference type="PROSITE-ProRule" id="PRU00042"/>
    </source>
</evidence>
<dbReference type="InterPro" id="IPR045853">
    <property type="entry name" value="Pep_chain_release_fac_I_sf"/>
</dbReference>
<keyword evidence="4" id="KW-0862">Zinc</keyword>
<dbReference type="Gene3D" id="3.30.160.60">
    <property type="entry name" value="Classic Zinc Finger"/>
    <property type="match status" value="1"/>
</dbReference>
<dbReference type="PANTHER" id="PTHR43804:SF7">
    <property type="entry name" value="LD18447P"/>
    <property type="match status" value="1"/>
</dbReference>
<keyword evidence="3" id="KW-0648">Protein biosynthesis</keyword>
<keyword evidence="8" id="KW-1185">Reference proteome</keyword>
<dbReference type="SUPFAM" id="SSF57667">
    <property type="entry name" value="beta-beta-alpha zinc fingers"/>
    <property type="match status" value="1"/>
</dbReference>
<dbReference type="Pfam" id="PF03462">
    <property type="entry name" value="PCRF"/>
    <property type="match status" value="1"/>
</dbReference>
<dbReference type="SUPFAM" id="SSF75620">
    <property type="entry name" value="Release factor"/>
    <property type="match status" value="1"/>
</dbReference>
<proteinExistence type="inferred from homology"/>
<dbReference type="InterPro" id="IPR000352">
    <property type="entry name" value="Pep_chain_release_fac_I"/>
</dbReference>
<name>A0ABY7E4I6_MYAAR</name>
<dbReference type="InterPro" id="IPR013087">
    <property type="entry name" value="Znf_C2H2_type"/>
</dbReference>
<feature type="region of interest" description="Disordered" evidence="5">
    <location>
        <begin position="1"/>
        <end position="32"/>
    </location>
</feature>
<gene>
    <name evidence="7" type="ORF">MAR_010445</name>
</gene>
<dbReference type="Proteomes" id="UP001164746">
    <property type="component" value="Chromosome 4"/>
</dbReference>
<dbReference type="InterPro" id="IPR036236">
    <property type="entry name" value="Znf_C2H2_sf"/>
</dbReference>
<dbReference type="PANTHER" id="PTHR43804">
    <property type="entry name" value="LD18447P"/>
    <property type="match status" value="1"/>
</dbReference>
<dbReference type="InterPro" id="IPR050057">
    <property type="entry name" value="Prokaryotic/Mito_RF"/>
</dbReference>
<sequence>MVAEPSINKEQFLGPPKSKHGDETASPTGDNVMYEPSKSGLSVLSVLMDVGTICRLLVAKKHRNMSGYLGRETYILADKDEIYVLKVNEIKEGWHVHGEAKPFVCINCEKSFPTNADLQKHIRREKAGVHDDDHCSTTSILGVVSVNKGVNKAYIESLLTECGELQSAQESGFLKHHDHHRLSVLEMIGNCYSEITTKLEEIKELDEMGKDKSLEAMVKEEMKVCQETLQELEEKLVELVTPSEDRSNDDSDVFLEVECGAGGVESMLFATEILNMYQQYADFRGWSFQVVSMDRNSSHGGIRKACVSVSGQGVYRSIKYEGGVHRVKRVPVTESGGRIHTSTITIAILLQPSEVELELKPSDLQIDTCRSSGPGGQNAQKTDSAVRIKHLPTGVVAECEIARSQIENKKMAMTMLRSRILEKEIASQTSQTVSQRRIQVGGKNRSERIRTYTFNHDTVTDHRLNKHVKNVDDFLTGGEALHEVVEDLQQEALMEALTLVLKEFEMKHLRQSSVKEVNR</sequence>
<dbReference type="InterPro" id="IPR005139">
    <property type="entry name" value="PCRF"/>
</dbReference>
<dbReference type="Pfam" id="PF00472">
    <property type="entry name" value="RF-1"/>
    <property type="match status" value="1"/>
</dbReference>
<evidence type="ECO:0000256" key="3">
    <source>
        <dbReference type="ARBA" id="ARBA00022917"/>
    </source>
</evidence>